<name>A0A4Q9PPQ9_9APHY</name>
<reference evidence="1 2" key="1">
    <citation type="submission" date="2019-01" db="EMBL/GenBank/DDBJ databases">
        <title>Draft genome sequences of three monokaryotic isolates of the white-rot basidiomycete fungus Dichomitus squalens.</title>
        <authorList>
            <consortium name="DOE Joint Genome Institute"/>
            <person name="Lopez S.C."/>
            <person name="Andreopoulos B."/>
            <person name="Pangilinan J."/>
            <person name="Lipzen A."/>
            <person name="Riley R."/>
            <person name="Ahrendt S."/>
            <person name="Ng V."/>
            <person name="Barry K."/>
            <person name="Daum C."/>
            <person name="Grigoriev I.V."/>
            <person name="Hilden K.S."/>
            <person name="Makela M.R."/>
            <person name="de Vries R.P."/>
        </authorList>
    </citation>
    <scope>NUCLEOTIDE SEQUENCE [LARGE SCALE GENOMIC DNA]</scope>
    <source>
        <strain evidence="1 2">CBS 464.89</strain>
    </source>
</reference>
<dbReference type="EMBL" id="ML145153">
    <property type="protein sequence ID" value="TBU56313.1"/>
    <property type="molecule type" value="Genomic_DNA"/>
</dbReference>
<accession>A0A4Q9PPQ9</accession>
<evidence type="ECO:0000313" key="2">
    <source>
        <dbReference type="Proteomes" id="UP000292082"/>
    </source>
</evidence>
<gene>
    <name evidence="1" type="ORF">BD310DRAFT_978940</name>
</gene>
<dbReference type="Proteomes" id="UP000292082">
    <property type="component" value="Unassembled WGS sequence"/>
</dbReference>
<organism evidence="1 2">
    <name type="scientific">Dichomitus squalens</name>
    <dbReference type="NCBI Taxonomy" id="114155"/>
    <lineage>
        <taxon>Eukaryota</taxon>
        <taxon>Fungi</taxon>
        <taxon>Dikarya</taxon>
        <taxon>Basidiomycota</taxon>
        <taxon>Agaricomycotina</taxon>
        <taxon>Agaricomycetes</taxon>
        <taxon>Polyporales</taxon>
        <taxon>Polyporaceae</taxon>
        <taxon>Dichomitus</taxon>
    </lineage>
</organism>
<dbReference type="AlphaFoldDB" id="A0A4Q9PPQ9"/>
<proteinExistence type="predicted"/>
<keyword evidence="2" id="KW-1185">Reference proteome</keyword>
<protein>
    <submittedName>
        <fullName evidence="1">Uncharacterized protein</fullName>
    </submittedName>
</protein>
<sequence>MVLRLQAFCLLTDALRADNEIVGTEAVTNRDLPHSAIFDRKDQLLDIPHDHRLALQRIGDRLEWILNNIENGSS</sequence>
<evidence type="ECO:0000313" key="1">
    <source>
        <dbReference type="EMBL" id="TBU56313.1"/>
    </source>
</evidence>